<dbReference type="InterPro" id="IPR029058">
    <property type="entry name" value="AB_hydrolase_fold"/>
</dbReference>
<dbReference type="EMBL" id="BSST01000001">
    <property type="protein sequence ID" value="GLX77064.1"/>
    <property type="molecule type" value="Genomic_DNA"/>
</dbReference>
<evidence type="ECO:0000256" key="1">
    <source>
        <dbReference type="SAM" id="SignalP"/>
    </source>
</evidence>
<dbReference type="PROSITE" id="PS51257">
    <property type="entry name" value="PROKAR_LIPOPROTEIN"/>
    <property type="match status" value="1"/>
</dbReference>
<accession>A0ABQ6GPH2</accession>
<proteinExistence type="predicted"/>
<evidence type="ECO:0000259" key="2">
    <source>
        <dbReference type="Pfam" id="PF12262"/>
    </source>
</evidence>
<dbReference type="RefSeq" id="WP_284242893.1">
    <property type="nucleotide sequence ID" value="NZ_BSST01000001.1"/>
</dbReference>
<sequence length="800" mass="84394">MKKLVLSIAIASTLGLSACDSETVKDVKKEVVENGPVVMEPARVVFDPAKGIAGLSVPNDLVFQGTKDGTLEIPVEDPTNGADPFVAASALDGWSTAQPFILNIDFPEDRSLDASSVLNAESVRIFETTMGGDASDADCATVERGLACKVVKELVFSQDFITQPSGNAIAIVPLKPLKSSTTYVIALTNSLQDNLGEAVAGSSTYELMRQDITTHPLGDASQLGLQAVINSYEKAAVGAGVESDSLIYTMAMTTQSTTDVSYTLKSLMANNLQQNIVPSISMADTGMSVADVLDGQIPAETVPLYSAANYMKGSITLPYYLGVPTADNLLAPVNTWWTGLCDSGAMLAGLAAADPTAIPTEAVSETDAMCMAISQASGLAAPGLRDIGIDTERNLTRYNPVPKQMAMMPIDVQMTTPDLAWANPVRASLGMEPIAEPEGGWPVVILQHGITSYKEVMLAVTGMLSVNGFATVAIDHPLHGSRGFDLNGDGVDEINATTASALHYVNLASMLTMRDNTRQSAIDIVGLRLGLNFFGGVDSNGNPININSSEVHFLGHSLGAIYGMNAIALANTPLAPQVDPLFHITSSVLASPGLMLANFGIESPAFENLIKSNLTYESLPEFKAFVDTNYPDGYTQEQLNALYEGFYASLTDAQRAELDGVFAQFTLISQTVTDSGDPINYVNALAATQTPTLLFEIIGNGGDNLSDQVVTNTAPNTPLGGTEPAIALLGLPGVNETTQGSGAVRFVNGHHSSLLDPRSNDASPDAEKSARVTQEMQSQMAAFFATKGQMIMVNDSEVIH</sequence>
<comment type="caution">
    <text evidence="3">The sequence shown here is derived from an EMBL/GenBank/DDBJ whole genome shotgun (WGS) entry which is preliminary data.</text>
</comment>
<evidence type="ECO:0000313" key="4">
    <source>
        <dbReference type="Proteomes" id="UP001157186"/>
    </source>
</evidence>
<name>A0ABQ6GPH2_9GAMM</name>
<dbReference type="Gene3D" id="3.40.50.1820">
    <property type="entry name" value="alpha/beta hydrolase"/>
    <property type="match status" value="1"/>
</dbReference>
<dbReference type="Pfam" id="PF12262">
    <property type="entry name" value="Lipase_bact_N"/>
    <property type="match status" value="1"/>
</dbReference>
<evidence type="ECO:0000313" key="3">
    <source>
        <dbReference type="EMBL" id="GLX77064.1"/>
    </source>
</evidence>
<keyword evidence="1" id="KW-0732">Signal</keyword>
<protein>
    <submittedName>
        <fullName evidence="3">Lipase</fullName>
    </submittedName>
</protein>
<dbReference type="Proteomes" id="UP001157186">
    <property type="component" value="Unassembled WGS sequence"/>
</dbReference>
<dbReference type="SUPFAM" id="SSF53474">
    <property type="entry name" value="alpha/beta-Hydrolases"/>
    <property type="match status" value="1"/>
</dbReference>
<keyword evidence="4" id="KW-1185">Reference proteome</keyword>
<dbReference type="InterPro" id="IPR020009">
    <property type="entry name" value="VolA/Pla-1/cef"/>
</dbReference>
<dbReference type="NCBIfam" id="TIGR03502">
    <property type="entry name" value="lipase_Pla1_cef"/>
    <property type="match status" value="1"/>
</dbReference>
<reference evidence="3 4" key="1">
    <citation type="submission" date="2023-03" db="EMBL/GenBank/DDBJ databases">
        <title>Draft genome sequence of Thalassotalea insulae KCTC 62186T.</title>
        <authorList>
            <person name="Sawabe T."/>
        </authorList>
    </citation>
    <scope>NUCLEOTIDE SEQUENCE [LARGE SCALE GENOMIC DNA]</scope>
    <source>
        <strain evidence="3 4">KCTC 62186</strain>
    </source>
</reference>
<dbReference type="InterPro" id="IPR025920">
    <property type="entry name" value="Lipase_bact_N"/>
</dbReference>
<organism evidence="3 4">
    <name type="scientific">Thalassotalea insulae</name>
    <dbReference type="NCBI Taxonomy" id="2056778"/>
    <lineage>
        <taxon>Bacteria</taxon>
        <taxon>Pseudomonadati</taxon>
        <taxon>Pseudomonadota</taxon>
        <taxon>Gammaproteobacteria</taxon>
        <taxon>Alteromonadales</taxon>
        <taxon>Colwelliaceae</taxon>
        <taxon>Thalassotalea</taxon>
    </lineage>
</organism>
<gene>
    <name evidence="3" type="ORF">tinsulaeT_04040</name>
</gene>
<feature type="chain" id="PRO_5045676655" evidence="1">
    <location>
        <begin position="19"/>
        <end position="800"/>
    </location>
</feature>
<feature type="signal peptide" evidence="1">
    <location>
        <begin position="1"/>
        <end position="18"/>
    </location>
</feature>
<feature type="domain" description="Bacterial virulence factor lipase N-terminal" evidence="2">
    <location>
        <begin position="65"/>
        <end position="271"/>
    </location>
</feature>